<reference evidence="2 3" key="1">
    <citation type="submission" date="2024-10" db="EMBL/GenBank/DDBJ databases">
        <title>The Natural Products Discovery Center: Release of the First 8490 Sequenced Strains for Exploring Actinobacteria Biosynthetic Diversity.</title>
        <authorList>
            <person name="Kalkreuter E."/>
            <person name="Kautsar S.A."/>
            <person name="Yang D."/>
            <person name="Bader C.D."/>
            <person name="Teijaro C.N."/>
            <person name="Fluegel L."/>
            <person name="Davis C.M."/>
            <person name="Simpson J.R."/>
            <person name="Lauterbach L."/>
            <person name="Steele A.D."/>
            <person name="Gui C."/>
            <person name="Meng S."/>
            <person name="Li G."/>
            <person name="Viehrig K."/>
            <person name="Ye F."/>
            <person name="Su P."/>
            <person name="Kiefer A.F."/>
            <person name="Nichols A."/>
            <person name="Cepeda A.J."/>
            <person name="Yan W."/>
            <person name="Fan B."/>
            <person name="Jiang Y."/>
            <person name="Adhikari A."/>
            <person name="Zheng C.-J."/>
            <person name="Schuster L."/>
            <person name="Cowan T.M."/>
            <person name="Smanski M.J."/>
            <person name="Chevrette M.G."/>
            <person name="De Carvalho L.P.S."/>
            <person name="Shen B."/>
        </authorList>
    </citation>
    <scope>NUCLEOTIDE SEQUENCE [LARGE SCALE GENOMIC DNA]</scope>
    <source>
        <strain evidence="2 3">NPDC002593</strain>
    </source>
</reference>
<protein>
    <submittedName>
        <fullName evidence="2">Nuclear transport factor 2 family protein</fullName>
    </submittedName>
</protein>
<sequence>MTTAEHGDSRPIDGPTDIAHTVARLAATEAIRDLIYAYSHLIDRGALEEVSELFSDAVYGQCDGAGVAIGAATVRDADAVLRANRAFVKMHGDPPSPRTEHVTTNVRIQVADNNIEASACSYVTVLQAAGELPLQPILTGRYFDKFALLGGQWRFTQRLFCVDHTGDLSEHAQRRLPRD</sequence>
<organism evidence="2 3">
    <name type="scientific">Nocardia jiangxiensis</name>
    <dbReference type="NCBI Taxonomy" id="282685"/>
    <lineage>
        <taxon>Bacteria</taxon>
        <taxon>Bacillati</taxon>
        <taxon>Actinomycetota</taxon>
        <taxon>Actinomycetes</taxon>
        <taxon>Mycobacteriales</taxon>
        <taxon>Nocardiaceae</taxon>
        <taxon>Nocardia</taxon>
    </lineage>
</organism>
<comment type="caution">
    <text evidence="2">The sequence shown here is derived from an EMBL/GenBank/DDBJ whole genome shotgun (WGS) entry which is preliminary data.</text>
</comment>
<dbReference type="Gene3D" id="3.10.450.50">
    <property type="match status" value="1"/>
</dbReference>
<dbReference type="Proteomes" id="UP001601992">
    <property type="component" value="Unassembled WGS sequence"/>
</dbReference>
<evidence type="ECO:0000313" key="2">
    <source>
        <dbReference type="EMBL" id="MFF3572913.1"/>
    </source>
</evidence>
<dbReference type="RefSeq" id="WP_387406227.1">
    <property type="nucleotide sequence ID" value="NZ_JBIAQY010000015.1"/>
</dbReference>
<evidence type="ECO:0000259" key="1">
    <source>
        <dbReference type="Pfam" id="PF13577"/>
    </source>
</evidence>
<keyword evidence="3" id="KW-1185">Reference proteome</keyword>
<gene>
    <name evidence="2" type="ORF">ACFYXQ_34620</name>
</gene>
<evidence type="ECO:0000313" key="3">
    <source>
        <dbReference type="Proteomes" id="UP001601992"/>
    </source>
</evidence>
<dbReference type="InterPro" id="IPR032710">
    <property type="entry name" value="NTF2-like_dom_sf"/>
</dbReference>
<dbReference type="InterPro" id="IPR037401">
    <property type="entry name" value="SnoaL-like"/>
</dbReference>
<dbReference type="CDD" id="cd00531">
    <property type="entry name" value="NTF2_like"/>
    <property type="match status" value="1"/>
</dbReference>
<dbReference type="Pfam" id="PF13577">
    <property type="entry name" value="SnoaL_4"/>
    <property type="match status" value="1"/>
</dbReference>
<dbReference type="EMBL" id="JBIAQY010000015">
    <property type="protein sequence ID" value="MFF3572913.1"/>
    <property type="molecule type" value="Genomic_DNA"/>
</dbReference>
<feature type="domain" description="SnoaL-like" evidence="1">
    <location>
        <begin position="24"/>
        <end position="158"/>
    </location>
</feature>
<dbReference type="SUPFAM" id="SSF54427">
    <property type="entry name" value="NTF2-like"/>
    <property type="match status" value="1"/>
</dbReference>
<accession>A0ABW6S9E7</accession>
<proteinExistence type="predicted"/>
<name>A0ABW6S9E7_9NOCA</name>